<dbReference type="GeneID" id="25908820"/>
<evidence type="ECO:0000259" key="2">
    <source>
        <dbReference type="Pfam" id="PF08603"/>
    </source>
</evidence>
<dbReference type="GO" id="GO:0003779">
    <property type="term" value="F:actin binding"/>
    <property type="evidence" value="ECO:0007669"/>
    <property type="project" value="InterPro"/>
</dbReference>
<dbReference type="SUPFAM" id="SSF103642">
    <property type="entry name" value="Sec-C motif"/>
    <property type="match status" value="1"/>
</dbReference>
<feature type="compositionally biased region" description="Low complexity" evidence="1">
    <location>
        <begin position="15"/>
        <end position="24"/>
    </location>
</feature>
<dbReference type="InterPro" id="IPR016098">
    <property type="entry name" value="CAP/MinC_C"/>
</dbReference>
<dbReference type="Pfam" id="PF08603">
    <property type="entry name" value="CAP_C"/>
    <property type="match status" value="1"/>
</dbReference>
<dbReference type="PANTHER" id="PTHR33747:SF1">
    <property type="entry name" value="ADENYLATE CYCLASE-ASSOCIATED CAP C-TERMINAL DOMAIN-CONTAINING PROTEIN"/>
    <property type="match status" value="1"/>
</dbReference>
<name>A0A0L0FRG6_9EUKA</name>
<gene>
    <name evidence="3" type="ORF">SARC_08316</name>
</gene>
<dbReference type="eggNOG" id="ENOG502S1Y1">
    <property type="taxonomic scope" value="Eukaryota"/>
</dbReference>
<protein>
    <recommendedName>
        <fullName evidence="2">Adenylate cyclase-associated CAP C-terminal domain-containing protein</fullName>
    </recommendedName>
</protein>
<feature type="region of interest" description="Disordered" evidence="1">
    <location>
        <begin position="1"/>
        <end position="35"/>
    </location>
</feature>
<sequence length="294" mass="32722">MMASNKNESVPVVDTPTTEATAEPTPTPIKVGTGGAKAHVVTDGNMSAEEKAKLQGMIGNANAQDTRAFVGQKNVTQDVTDITHKNTVVFTGCTDCSYTLKAYCTKVFVQGCTNFTLIIDSKVITSTAEVYKSDNVELHFNTKIATVQLDICNTVKCVYKAKDVFDHIFWAGVESLQVVVNDPFAVYNTSYSTFKAQDDTLVFERSQFKTHFLNNKLQTEKVIRLANGFPSTLREKTEFERREEDNINKLQDEMFKDLNIRMNRKVPDGPKVGRNEKCPCSSGKKYKSCCGKFA</sequence>
<dbReference type="Proteomes" id="UP000054560">
    <property type="component" value="Unassembled WGS sequence"/>
</dbReference>
<evidence type="ECO:0000313" key="4">
    <source>
        <dbReference type="Proteomes" id="UP000054560"/>
    </source>
</evidence>
<dbReference type="AlphaFoldDB" id="A0A0L0FRG6"/>
<dbReference type="InterPro" id="IPR013912">
    <property type="entry name" value="Adenylate_cyclase-assoc_CAP_C"/>
</dbReference>
<dbReference type="OrthoDB" id="2522835at2759"/>
<feature type="domain" description="Adenylate cyclase-associated CAP C-terminal" evidence="2">
    <location>
        <begin position="71"/>
        <end position="186"/>
    </location>
</feature>
<dbReference type="SUPFAM" id="SSF69340">
    <property type="entry name" value="C-terminal domain of adenylylcyclase associated protein"/>
    <property type="match status" value="1"/>
</dbReference>
<proteinExistence type="predicted"/>
<dbReference type="RefSeq" id="XP_014153186.1">
    <property type="nucleotide sequence ID" value="XM_014297711.1"/>
</dbReference>
<dbReference type="InterPro" id="IPR004027">
    <property type="entry name" value="SEC_C_motif"/>
</dbReference>
<organism evidence="3 4">
    <name type="scientific">Sphaeroforma arctica JP610</name>
    <dbReference type="NCBI Taxonomy" id="667725"/>
    <lineage>
        <taxon>Eukaryota</taxon>
        <taxon>Ichthyosporea</taxon>
        <taxon>Ichthyophonida</taxon>
        <taxon>Sphaeroforma</taxon>
    </lineage>
</organism>
<accession>A0A0L0FRG6</accession>
<keyword evidence="4" id="KW-1185">Reference proteome</keyword>
<evidence type="ECO:0000313" key="3">
    <source>
        <dbReference type="EMBL" id="KNC79284.1"/>
    </source>
</evidence>
<dbReference type="PANTHER" id="PTHR33747">
    <property type="entry name" value="UPF0225 PROTEIN SCO1677"/>
    <property type="match status" value="1"/>
</dbReference>
<evidence type="ECO:0000256" key="1">
    <source>
        <dbReference type="SAM" id="MobiDB-lite"/>
    </source>
</evidence>
<dbReference type="GO" id="GO:0007010">
    <property type="term" value="P:cytoskeleton organization"/>
    <property type="evidence" value="ECO:0007669"/>
    <property type="project" value="InterPro"/>
</dbReference>
<reference evidence="3 4" key="1">
    <citation type="submission" date="2011-02" db="EMBL/GenBank/DDBJ databases">
        <title>The Genome Sequence of Sphaeroforma arctica JP610.</title>
        <authorList>
            <consortium name="The Broad Institute Genome Sequencing Platform"/>
            <person name="Russ C."/>
            <person name="Cuomo C."/>
            <person name="Young S.K."/>
            <person name="Zeng Q."/>
            <person name="Gargeya S."/>
            <person name="Alvarado L."/>
            <person name="Berlin A."/>
            <person name="Chapman S.B."/>
            <person name="Chen Z."/>
            <person name="Freedman E."/>
            <person name="Gellesch M."/>
            <person name="Goldberg J."/>
            <person name="Griggs A."/>
            <person name="Gujja S."/>
            <person name="Heilman E."/>
            <person name="Heiman D."/>
            <person name="Howarth C."/>
            <person name="Mehta T."/>
            <person name="Neiman D."/>
            <person name="Pearson M."/>
            <person name="Roberts A."/>
            <person name="Saif S."/>
            <person name="Shea T."/>
            <person name="Shenoy N."/>
            <person name="Sisk P."/>
            <person name="Stolte C."/>
            <person name="Sykes S."/>
            <person name="White J."/>
            <person name="Yandava C."/>
            <person name="Burger G."/>
            <person name="Gray M.W."/>
            <person name="Holland P.W.H."/>
            <person name="King N."/>
            <person name="Lang F.B.F."/>
            <person name="Roger A.J."/>
            <person name="Ruiz-Trillo I."/>
            <person name="Haas B."/>
            <person name="Nusbaum C."/>
            <person name="Birren B."/>
        </authorList>
    </citation>
    <scope>NUCLEOTIDE SEQUENCE [LARGE SCALE GENOMIC DNA]</scope>
    <source>
        <strain evidence="3 4">JP610</strain>
    </source>
</reference>
<dbReference type="Pfam" id="PF02810">
    <property type="entry name" value="SEC-C"/>
    <property type="match status" value="1"/>
</dbReference>
<dbReference type="EMBL" id="KQ242334">
    <property type="protein sequence ID" value="KNC79284.1"/>
    <property type="molecule type" value="Genomic_DNA"/>
</dbReference>
<dbReference type="InterPro" id="IPR036223">
    <property type="entry name" value="CAP_C_sf"/>
</dbReference>
<dbReference type="Gene3D" id="2.160.20.70">
    <property type="match status" value="1"/>
</dbReference>